<keyword evidence="8" id="KW-0804">Transcription</keyword>
<keyword evidence="9" id="KW-0539">Nucleus</keyword>
<dbReference type="Proteomes" id="UP000278807">
    <property type="component" value="Unassembled WGS sequence"/>
</dbReference>
<comment type="similarity">
    <text evidence="2">Belongs to the histone deacetylase family. HD type 1 subfamily.</text>
</comment>
<proteinExistence type="inferred from homology"/>
<dbReference type="PANTHER" id="PTHR10625:SF14">
    <property type="entry name" value="HISTONE DEACETYLASE 8"/>
    <property type="match status" value="1"/>
</dbReference>
<keyword evidence="7" id="KW-0805">Transcription regulation</keyword>
<reference evidence="16" key="1">
    <citation type="submission" date="2017-02" db="UniProtKB">
        <authorList>
            <consortium name="WormBaseParasite"/>
        </authorList>
    </citation>
    <scope>IDENTIFICATION</scope>
</reference>
<keyword evidence="5" id="KW-0378">Hydrolase</keyword>
<sequence length="417" mass="46082">MPSIVGIVHSNELLKLSSLSPKYENRFSLVMGLIFAYDLTKNLTRIPPLEMCSSKEMNYLTLFHSEDYVNFLRLLDEYYESDDEPKIPDDISEAFDEYGLSYDCHGFKGVFSFALAAVRGTLAAVDCLINSQCQIAINWAGGWHHAKRSEASGFCYLNDIVLGIQHLLSAPQFSSGPILYIDLDLHHGDGVEEAFAYSPRVITFSVHHGAPGFFPGTGVPGGTGEYFVGARGGRFSCFNLALGKFHSFVNYSEGANDETWWSGVEPILTTLHASLHPLAVVIQCGADALSSDPHRTFNLSASLNANQQMQSGYVAALRLVLSWHLPTLILGGGGYHLADTARLWLMLTSLAVSSVTHEEMKIDQDIPEHDNFSSFGPDFTLDVHPSMRPDLNSSVAVDKEVKRLLKQIDDFRELHKS</sequence>
<dbReference type="Gene3D" id="3.40.800.20">
    <property type="entry name" value="Histone deacetylase domain"/>
    <property type="match status" value="1"/>
</dbReference>
<evidence type="ECO:0000256" key="7">
    <source>
        <dbReference type="ARBA" id="ARBA00023015"/>
    </source>
</evidence>
<dbReference type="SUPFAM" id="SSF52768">
    <property type="entry name" value="Arginase/deacetylase"/>
    <property type="match status" value="1"/>
</dbReference>
<comment type="catalytic activity">
    <reaction evidence="11">
        <text>N(6)-(2E)-butenoyl-L-lysyl-[protein] + H2O = (2E)-2-butenoate + L-lysyl-[protein]</text>
        <dbReference type="Rhea" id="RHEA:69172"/>
        <dbReference type="Rhea" id="RHEA-COMP:9752"/>
        <dbReference type="Rhea" id="RHEA-COMP:13707"/>
        <dbReference type="ChEBI" id="CHEBI:15377"/>
        <dbReference type="ChEBI" id="CHEBI:29969"/>
        <dbReference type="ChEBI" id="CHEBI:35899"/>
        <dbReference type="ChEBI" id="CHEBI:137954"/>
    </reaction>
    <physiologicalReaction direction="left-to-right" evidence="11">
        <dbReference type="Rhea" id="RHEA:69173"/>
    </physiologicalReaction>
</comment>
<evidence type="ECO:0000256" key="3">
    <source>
        <dbReference type="ARBA" id="ARBA00012111"/>
    </source>
</evidence>
<dbReference type="OrthoDB" id="73273at2759"/>
<evidence type="ECO:0000259" key="13">
    <source>
        <dbReference type="Pfam" id="PF00850"/>
    </source>
</evidence>
<evidence type="ECO:0000256" key="2">
    <source>
        <dbReference type="ARBA" id="ARBA00006457"/>
    </source>
</evidence>
<evidence type="ECO:0000256" key="1">
    <source>
        <dbReference type="ARBA" id="ARBA00004123"/>
    </source>
</evidence>
<comment type="catalytic activity">
    <reaction evidence="12">
        <text>N(6)-acetyl-L-lysyl-[histone] + H2O = L-lysyl-[histone] + acetate</text>
        <dbReference type="Rhea" id="RHEA:58196"/>
        <dbReference type="Rhea" id="RHEA-COMP:9845"/>
        <dbReference type="Rhea" id="RHEA-COMP:11338"/>
        <dbReference type="ChEBI" id="CHEBI:15377"/>
        <dbReference type="ChEBI" id="CHEBI:29969"/>
        <dbReference type="ChEBI" id="CHEBI:30089"/>
        <dbReference type="ChEBI" id="CHEBI:61930"/>
        <dbReference type="EC" id="3.5.1.98"/>
    </reaction>
    <physiologicalReaction direction="left-to-right" evidence="12">
        <dbReference type="Rhea" id="RHEA:58197"/>
    </physiologicalReaction>
</comment>
<dbReference type="PANTHER" id="PTHR10625">
    <property type="entry name" value="HISTONE DEACETYLASE HDAC1-RELATED"/>
    <property type="match status" value="1"/>
</dbReference>
<dbReference type="PRINTS" id="PR01270">
    <property type="entry name" value="HDASUPER"/>
</dbReference>
<keyword evidence="4" id="KW-0678">Repressor</keyword>
<evidence type="ECO:0000256" key="10">
    <source>
        <dbReference type="ARBA" id="ARBA00049136"/>
    </source>
</evidence>
<dbReference type="GO" id="GO:0141221">
    <property type="term" value="F:histone deacetylase activity, hydrolytic mechanism"/>
    <property type="evidence" value="ECO:0007669"/>
    <property type="project" value="UniProtKB-EC"/>
</dbReference>
<gene>
    <name evidence="14" type="ORF">HNAJ_LOCUS122</name>
</gene>
<reference evidence="14 15" key="2">
    <citation type="submission" date="2018-11" db="EMBL/GenBank/DDBJ databases">
        <authorList>
            <consortium name="Pathogen Informatics"/>
        </authorList>
    </citation>
    <scope>NUCLEOTIDE SEQUENCE [LARGE SCALE GENOMIC DNA]</scope>
</reference>
<evidence type="ECO:0000313" key="16">
    <source>
        <dbReference type="WBParaSite" id="HNAJ_0000012101-mRNA-1"/>
    </source>
</evidence>
<evidence type="ECO:0000256" key="11">
    <source>
        <dbReference type="ARBA" id="ARBA00049193"/>
    </source>
</evidence>
<evidence type="ECO:0000256" key="4">
    <source>
        <dbReference type="ARBA" id="ARBA00022491"/>
    </source>
</evidence>
<dbReference type="InterPro" id="IPR037138">
    <property type="entry name" value="His_deacetylse_dom_sf"/>
</dbReference>
<evidence type="ECO:0000256" key="5">
    <source>
        <dbReference type="ARBA" id="ARBA00022801"/>
    </source>
</evidence>
<feature type="domain" description="Histone deacetylase" evidence="13">
    <location>
        <begin position="54"/>
        <end position="349"/>
    </location>
</feature>
<dbReference type="InterPro" id="IPR000286">
    <property type="entry name" value="HDACs"/>
</dbReference>
<name>A0A0R3T018_RODNA</name>
<dbReference type="InterPro" id="IPR023801">
    <property type="entry name" value="His_deacetylse_dom"/>
</dbReference>
<keyword evidence="6" id="KW-0156">Chromatin regulator</keyword>
<keyword evidence="15" id="KW-1185">Reference proteome</keyword>
<dbReference type="GO" id="GO:0031507">
    <property type="term" value="P:heterochromatin formation"/>
    <property type="evidence" value="ECO:0007669"/>
    <property type="project" value="TreeGrafter"/>
</dbReference>
<evidence type="ECO:0000256" key="9">
    <source>
        <dbReference type="ARBA" id="ARBA00023242"/>
    </source>
</evidence>
<comment type="subcellular location">
    <subcellularLocation>
        <location evidence="1">Nucleus</location>
    </subcellularLocation>
</comment>
<evidence type="ECO:0000256" key="12">
    <source>
        <dbReference type="ARBA" id="ARBA00049416"/>
    </source>
</evidence>
<comment type="catalytic activity">
    <reaction evidence="10">
        <text>N(6)-acetyl-L-lysyl-[protein] + H2O = L-lysyl-[protein] + acetate</text>
        <dbReference type="Rhea" id="RHEA:58108"/>
        <dbReference type="Rhea" id="RHEA-COMP:9752"/>
        <dbReference type="Rhea" id="RHEA-COMP:10731"/>
        <dbReference type="ChEBI" id="CHEBI:15377"/>
        <dbReference type="ChEBI" id="CHEBI:29969"/>
        <dbReference type="ChEBI" id="CHEBI:30089"/>
        <dbReference type="ChEBI" id="CHEBI:61930"/>
    </reaction>
    <physiologicalReaction direction="left-to-right" evidence="10">
        <dbReference type="Rhea" id="RHEA:58109"/>
    </physiologicalReaction>
</comment>
<accession>A0A0R3T018</accession>
<evidence type="ECO:0000313" key="14">
    <source>
        <dbReference type="EMBL" id="VDN95981.1"/>
    </source>
</evidence>
<dbReference type="WBParaSite" id="HNAJ_0000012101-mRNA-1">
    <property type="protein sequence ID" value="HNAJ_0000012101-mRNA-1"/>
    <property type="gene ID" value="HNAJ_0000012101"/>
</dbReference>
<dbReference type="EMBL" id="UZAE01000025">
    <property type="protein sequence ID" value="VDN95981.1"/>
    <property type="molecule type" value="Genomic_DNA"/>
</dbReference>
<dbReference type="GO" id="GO:0005634">
    <property type="term" value="C:nucleus"/>
    <property type="evidence" value="ECO:0007669"/>
    <property type="project" value="UniProtKB-SubCell"/>
</dbReference>
<dbReference type="Pfam" id="PF00850">
    <property type="entry name" value="Hist_deacetyl"/>
    <property type="match status" value="1"/>
</dbReference>
<dbReference type="STRING" id="102285.A0A0R3T018"/>
<protein>
    <recommendedName>
        <fullName evidence="3">histone deacetylase</fullName>
        <ecNumber evidence="3">3.5.1.98</ecNumber>
    </recommendedName>
</protein>
<evidence type="ECO:0000256" key="8">
    <source>
        <dbReference type="ARBA" id="ARBA00023163"/>
    </source>
</evidence>
<dbReference type="EC" id="3.5.1.98" evidence="3"/>
<evidence type="ECO:0000313" key="15">
    <source>
        <dbReference type="Proteomes" id="UP000278807"/>
    </source>
</evidence>
<organism evidence="16">
    <name type="scientific">Rodentolepis nana</name>
    <name type="common">Dwarf tapeworm</name>
    <name type="synonym">Hymenolepis nana</name>
    <dbReference type="NCBI Taxonomy" id="102285"/>
    <lineage>
        <taxon>Eukaryota</taxon>
        <taxon>Metazoa</taxon>
        <taxon>Spiralia</taxon>
        <taxon>Lophotrochozoa</taxon>
        <taxon>Platyhelminthes</taxon>
        <taxon>Cestoda</taxon>
        <taxon>Eucestoda</taxon>
        <taxon>Cyclophyllidea</taxon>
        <taxon>Hymenolepididae</taxon>
        <taxon>Rodentolepis</taxon>
    </lineage>
</organism>
<dbReference type="AlphaFoldDB" id="A0A0R3T018"/>
<evidence type="ECO:0000256" key="6">
    <source>
        <dbReference type="ARBA" id="ARBA00022853"/>
    </source>
</evidence>
<dbReference type="InterPro" id="IPR023696">
    <property type="entry name" value="Ureohydrolase_dom_sf"/>
</dbReference>